<organism evidence="2 3">
    <name type="scientific">Methylobacterium nodulans (strain LMG 21967 / CNCM I-2342 / ORS 2060)</name>
    <dbReference type="NCBI Taxonomy" id="460265"/>
    <lineage>
        <taxon>Bacteria</taxon>
        <taxon>Pseudomonadati</taxon>
        <taxon>Pseudomonadota</taxon>
        <taxon>Alphaproteobacteria</taxon>
        <taxon>Hyphomicrobiales</taxon>
        <taxon>Methylobacteriaceae</taxon>
        <taxon>Methylobacterium</taxon>
    </lineage>
</organism>
<keyword evidence="3" id="KW-1185">Reference proteome</keyword>
<evidence type="ECO:0000313" key="3">
    <source>
        <dbReference type="Proteomes" id="UP000008207"/>
    </source>
</evidence>
<keyword evidence="1" id="KW-0812">Transmembrane</keyword>
<name>B8ICN1_METNO</name>
<dbReference type="HOGENOM" id="CLU_203197_0_0_5"/>
<feature type="transmembrane region" description="Helical" evidence="1">
    <location>
        <begin position="43"/>
        <end position="61"/>
    </location>
</feature>
<sequence>MDVSGNLQVPTQPSVSLKGLVLTLAGVVVGGPGYYWSYMHHSTAGTVVGVIGVALCILGTAKAEGPVHR</sequence>
<gene>
    <name evidence="2" type="ordered locus">Mnod_2472</name>
</gene>
<keyword evidence="1" id="KW-0472">Membrane</keyword>
<keyword evidence="1" id="KW-1133">Transmembrane helix</keyword>
<protein>
    <submittedName>
        <fullName evidence="2">Uncharacterized protein</fullName>
    </submittedName>
</protein>
<accession>B8ICN1</accession>
<dbReference type="EMBL" id="CP001349">
    <property type="protein sequence ID" value="ACL57442.1"/>
    <property type="molecule type" value="Genomic_DNA"/>
</dbReference>
<dbReference type="KEGG" id="mno:Mnod_2472"/>
<feature type="transmembrane region" description="Helical" evidence="1">
    <location>
        <begin position="20"/>
        <end position="37"/>
    </location>
</feature>
<evidence type="ECO:0000313" key="2">
    <source>
        <dbReference type="EMBL" id="ACL57442.1"/>
    </source>
</evidence>
<proteinExistence type="predicted"/>
<evidence type="ECO:0000256" key="1">
    <source>
        <dbReference type="SAM" id="Phobius"/>
    </source>
</evidence>
<dbReference type="Proteomes" id="UP000008207">
    <property type="component" value="Chromosome"/>
</dbReference>
<dbReference type="AlphaFoldDB" id="B8ICN1"/>
<reference evidence="2 3" key="1">
    <citation type="submission" date="2009-01" db="EMBL/GenBank/DDBJ databases">
        <title>Complete sequence of chromosome of Methylobacterium nodulans ORS 2060.</title>
        <authorList>
            <consortium name="US DOE Joint Genome Institute"/>
            <person name="Lucas S."/>
            <person name="Copeland A."/>
            <person name="Lapidus A."/>
            <person name="Glavina del Rio T."/>
            <person name="Dalin E."/>
            <person name="Tice H."/>
            <person name="Bruce D."/>
            <person name="Goodwin L."/>
            <person name="Pitluck S."/>
            <person name="Sims D."/>
            <person name="Brettin T."/>
            <person name="Detter J.C."/>
            <person name="Han C."/>
            <person name="Larimer F."/>
            <person name="Land M."/>
            <person name="Hauser L."/>
            <person name="Kyrpides N."/>
            <person name="Ivanova N."/>
            <person name="Marx C.J."/>
            <person name="Richardson P."/>
        </authorList>
    </citation>
    <scope>NUCLEOTIDE SEQUENCE [LARGE SCALE GENOMIC DNA]</scope>
    <source>
        <strain evidence="3">LMG 21967 / CNCM I-2342 / ORS 2060</strain>
    </source>
</reference>
<dbReference type="RefSeq" id="WP_015929122.1">
    <property type="nucleotide sequence ID" value="NC_011894.1"/>
</dbReference>